<dbReference type="EMBL" id="CAVNYO010000014">
    <property type="protein sequence ID" value="CAK5262385.1"/>
    <property type="molecule type" value="Genomic_DNA"/>
</dbReference>
<dbReference type="PROSITE" id="PS50865">
    <property type="entry name" value="ZF_MYND_2"/>
    <property type="match status" value="1"/>
</dbReference>
<evidence type="ECO:0000259" key="5">
    <source>
        <dbReference type="PROSITE" id="PS50865"/>
    </source>
</evidence>
<organism evidence="6 7">
    <name type="scientific">Mycena citricolor</name>
    <dbReference type="NCBI Taxonomy" id="2018698"/>
    <lineage>
        <taxon>Eukaryota</taxon>
        <taxon>Fungi</taxon>
        <taxon>Dikarya</taxon>
        <taxon>Basidiomycota</taxon>
        <taxon>Agaricomycotina</taxon>
        <taxon>Agaricomycetes</taxon>
        <taxon>Agaricomycetidae</taxon>
        <taxon>Agaricales</taxon>
        <taxon>Marasmiineae</taxon>
        <taxon>Mycenaceae</taxon>
        <taxon>Mycena</taxon>
    </lineage>
</organism>
<dbReference type="PANTHER" id="PTHR28069:SF2">
    <property type="entry name" value="GH20023P"/>
    <property type="match status" value="1"/>
</dbReference>
<keyword evidence="3" id="KW-0862">Zinc</keyword>
<dbReference type="InterPro" id="IPR002893">
    <property type="entry name" value="Znf_MYND"/>
</dbReference>
<evidence type="ECO:0000313" key="6">
    <source>
        <dbReference type="EMBL" id="CAK5262385.1"/>
    </source>
</evidence>
<evidence type="ECO:0000256" key="4">
    <source>
        <dbReference type="PROSITE-ProRule" id="PRU00134"/>
    </source>
</evidence>
<accession>A0AAD2GTM3</accession>
<dbReference type="AlphaFoldDB" id="A0AAD2GTM3"/>
<keyword evidence="7" id="KW-1185">Reference proteome</keyword>
<evidence type="ECO:0000313" key="7">
    <source>
        <dbReference type="Proteomes" id="UP001295794"/>
    </source>
</evidence>
<dbReference type="Proteomes" id="UP001295794">
    <property type="component" value="Unassembled WGS sequence"/>
</dbReference>
<dbReference type="Pfam" id="PF01753">
    <property type="entry name" value="zf-MYND"/>
    <property type="match status" value="1"/>
</dbReference>
<dbReference type="Pfam" id="PF20179">
    <property type="entry name" value="MSS51_C"/>
    <property type="match status" value="1"/>
</dbReference>
<reference evidence="6" key="1">
    <citation type="submission" date="2023-11" db="EMBL/GenBank/DDBJ databases">
        <authorList>
            <person name="De Vega J J."/>
            <person name="De Vega J J."/>
        </authorList>
    </citation>
    <scope>NUCLEOTIDE SEQUENCE</scope>
</reference>
<keyword evidence="1" id="KW-0479">Metal-binding</keyword>
<evidence type="ECO:0000256" key="3">
    <source>
        <dbReference type="ARBA" id="ARBA00022833"/>
    </source>
</evidence>
<dbReference type="PROSITE" id="PS01360">
    <property type="entry name" value="ZF_MYND_1"/>
    <property type="match status" value="1"/>
</dbReference>
<dbReference type="PANTHER" id="PTHR28069">
    <property type="entry name" value="GH20023P"/>
    <property type="match status" value="1"/>
</dbReference>
<gene>
    <name evidence="6" type="ORF">MYCIT1_LOCUS1049</name>
</gene>
<protein>
    <recommendedName>
        <fullName evidence="5">MYND-type domain-containing protein</fullName>
    </recommendedName>
</protein>
<dbReference type="GO" id="GO:0008270">
    <property type="term" value="F:zinc ion binding"/>
    <property type="evidence" value="ECO:0007669"/>
    <property type="project" value="UniProtKB-KW"/>
</dbReference>
<evidence type="ECO:0000256" key="1">
    <source>
        <dbReference type="ARBA" id="ARBA00022723"/>
    </source>
</evidence>
<comment type="caution">
    <text evidence="6">The sequence shown here is derived from an EMBL/GenBank/DDBJ whole genome shotgun (WGS) entry which is preliminary data.</text>
</comment>
<sequence>MSFSPPNGFRYPSIPARKGVACYNCEKYEGVTLARCTGCLRIAYCSARCQTADWDTHKALCRALKKLEKENPQIPPIEIPRTEPILDPGQLASLCDSHDQNMREVIERTMGRALEMHERSIIEWEPRCLVCPRTDQLLRFETGLSGSAAPRLIPCPQCNLSFCCSDAHWAAAQQLHHTSSQCELNHQVRADVVFEVAMASSGRDPRGAFIWAPTRLSTHFVSLLGSTGPNRTVDPGNVCSFGDAHAILHALEKLNERSLAWTRKDLLTVHVMGATSNEIAADRTFEEILHRLPDVQTLKLVFCGPDMADSGRVSTAKTCTDCSSRGRQRVNEFQNHAYRDYMRQSKFSPPDLAIAYNSSATQGPPETWSETLAMLIAQRVPSVFLVSHQLLQECS</sequence>
<keyword evidence="2 4" id="KW-0863">Zinc-finger</keyword>
<dbReference type="InterPro" id="IPR046824">
    <property type="entry name" value="Mss51-like_C"/>
</dbReference>
<name>A0AAD2GTM3_9AGAR</name>
<proteinExistence type="predicted"/>
<dbReference type="Gene3D" id="6.10.140.2220">
    <property type="match status" value="1"/>
</dbReference>
<feature type="domain" description="MYND-type" evidence="5">
    <location>
        <begin position="22"/>
        <end position="61"/>
    </location>
</feature>
<evidence type="ECO:0000256" key="2">
    <source>
        <dbReference type="ARBA" id="ARBA00022771"/>
    </source>
</evidence>
<dbReference type="SUPFAM" id="SSF144232">
    <property type="entry name" value="HIT/MYND zinc finger-like"/>
    <property type="match status" value="1"/>
</dbReference>